<dbReference type="Gene3D" id="3.30.420.10">
    <property type="entry name" value="Ribonuclease H-like superfamily/Ribonuclease H"/>
    <property type="match status" value="1"/>
</dbReference>
<feature type="domain" description="Integrase catalytic" evidence="1">
    <location>
        <begin position="158"/>
        <end position="341"/>
    </location>
</feature>
<dbReference type="InterPro" id="IPR047797">
    <property type="entry name" value="ISNCY_transpos"/>
</dbReference>
<gene>
    <name evidence="2" type="ORF">BHY08_09140</name>
</gene>
<dbReference type="RefSeq" id="WP_071457568.1">
    <property type="nucleotide sequence ID" value="NZ_CP017267.1"/>
</dbReference>
<dbReference type="PANTHER" id="PTHR35004">
    <property type="entry name" value="TRANSPOSASE RV3428C-RELATED"/>
    <property type="match status" value="1"/>
</dbReference>
<dbReference type="OrthoDB" id="9794201at2"/>
<dbReference type="Proteomes" id="UP000191200">
    <property type="component" value="Chromosome"/>
</dbReference>
<sequence>MNETKKYQVIKAVAENKKQKKRASVELNLSIRQINRLVKSYRENGKSAFVHKNRGRKNKHSVPEKIKQQIITSYQSFSIKPNIKHFTEILKNDHHICYTDTTIRSILYKAKILSPKAQKKTKRRLKQLIKQESQQTKQSENLLVPRAEDYLELPEKTHPSRPRKKYKGELIQLDASSYNWFGNQITHLHLAIDDASGNIVGAYFDQQETLNGYYHVLHQILTKQGIPVTFLTDKRTVFEYNRKSTKAVEEDTFTQFGFACHQLGIDIKTSSIPQAKGRVERLNGTVQSRLPVDLEIANIHSIEEANQFLSVWIRKFNRQFGHKTAESVYETSPTTAEINLLLATVSHRIVDNGHHIKYQNKFYLPTEGGSDKYFTRKTKALIIKAFNGEIYVNIAEKIYLTRRLKTHETYSKEFDGVSSDIKKERRKYIPPQSHPWKLESFKRYLQSIDRTIEEYEAEKTA</sequence>
<keyword evidence="3" id="KW-1185">Reference proteome</keyword>
<accession>A0A1J0A7P6</accession>
<dbReference type="KEGG" id="vte:BHY08_09140"/>
<evidence type="ECO:0000313" key="3">
    <source>
        <dbReference type="Proteomes" id="UP000191200"/>
    </source>
</evidence>
<dbReference type="EMBL" id="CP017267">
    <property type="protein sequence ID" value="APB31960.1"/>
    <property type="molecule type" value="Genomic_DNA"/>
</dbReference>
<dbReference type="InterPro" id="IPR001584">
    <property type="entry name" value="Integrase_cat-core"/>
</dbReference>
<dbReference type="GO" id="GO:0015074">
    <property type="term" value="P:DNA integration"/>
    <property type="evidence" value="ECO:0007669"/>
    <property type="project" value="InterPro"/>
</dbReference>
<evidence type="ECO:0000313" key="2">
    <source>
        <dbReference type="EMBL" id="APB31960.1"/>
    </source>
</evidence>
<organism evidence="2 3">
    <name type="scientific">Vagococcus teuberi</name>
    <dbReference type="NCBI Taxonomy" id="519472"/>
    <lineage>
        <taxon>Bacteria</taxon>
        <taxon>Bacillati</taxon>
        <taxon>Bacillota</taxon>
        <taxon>Bacilli</taxon>
        <taxon>Lactobacillales</taxon>
        <taxon>Enterococcaceae</taxon>
        <taxon>Vagococcus</taxon>
    </lineage>
</organism>
<dbReference type="AlphaFoldDB" id="A0A1J0A7P6"/>
<dbReference type="InterPro" id="IPR036397">
    <property type="entry name" value="RNaseH_sf"/>
</dbReference>
<dbReference type="NCBIfam" id="NF033594">
    <property type="entry name" value="transpos_ISNCY_2"/>
    <property type="match status" value="1"/>
</dbReference>
<evidence type="ECO:0000259" key="1">
    <source>
        <dbReference type="PROSITE" id="PS50994"/>
    </source>
</evidence>
<reference evidence="2 3" key="1">
    <citation type="submission" date="2016-09" db="EMBL/GenBank/DDBJ databases">
        <title>Vagococcus teuberi sp. nov., isolated from the Malian artisanal sour milk fene.</title>
        <authorList>
            <person name="Wullschleger S."/>
            <person name="Seifert C."/>
            <person name="Baumgartner S."/>
            <person name="Lacroix C."/>
            <person name="Bonfoh B."/>
            <person name="Stevens M.J."/>
            <person name="Meile L."/>
        </authorList>
    </citation>
    <scope>NUCLEOTIDE SEQUENCE [LARGE SCALE GENOMIC DNA]</scope>
    <source>
        <strain evidence="2 3">DSM 21459</strain>
    </source>
</reference>
<protein>
    <submittedName>
        <fullName evidence="2">Transposase</fullName>
    </submittedName>
</protein>
<dbReference type="SUPFAM" id="SSF53098">
    <property type="entry name" value="Ribonuclease H-like"/>
    <property type="match status" value="1"/>
</dbReference>
<dbReference type="PROSITE" id="PS50994">
    <property type="entry name" value="INTEGRASE"/>
    <property type="match status" value="1"/>
</dbReference>
<dbReference type="PANTHER" id="PTHR35004:SF7">
    <property type="entry name" value="INTEGRASE PROTEIN"/>
    <property type="match status" value="1"/>
</dbReference>
<dbReference type="GO" id="GO:0003676">
    <property type="term" value="F:nucleic acid binding"/>
    <property type="evidence" value="ECO:0007669"/>
    <property type="project" value="InterPro"/>
</dbReference>
<proteinExistence type="predicted"/>
<name>A0A1J0A7P6_9ENTE</name>
<dbReference type="InterPro" id="IPR012337">
    <property type="entry name" value="RNaseH-like_sf"/>
</dbReference>